<reference evidence="2" key="1">
    <citation type="submission" date="2022-12" db="EMBL/GenBank/DDBJ databases">
        <title>Genome assemblies of Blomia tropicalis.</title>
        <authorList>
            <person name="Cui Y."/>
        </authorList>
    </citation>
    <scope>NUCLEOTIDE SEQUENCE</scope>
    <source>
        <tissue evidence="2">Adult mites</tissue>
    </source>
</reference>
<feature type="region of interest" description="Disordered" evidence="1">
    <location>
        <begin position="1"/>
        <end position="161"/>
    </location>
</feature>
<feature type="compositionally biased region" description="Basic and acidic residues" evidence="1">
    <location>
        <begin position="61"/>
        <end position="78"/>
    </location>
</feature>
<dbReference type="EMBL" id="JAPWDV010000001">
    <property type="protein sequence ID" value="KAJ6223916.1"/>
    <property type="molecule type" value="Genomic_DNA"/>
</dbReference>
<feature type="region of interest" description="Disordered" evidence="1">
    <location>
        <begin position="237"/>
        <end position="315"/>
    </location>
</feature>
<feature type="region of interest" description="Disordered" evidence="1">
    <location>
        <begin position="453"/>
        <end position="475"/>
    </location>
</feature>
<organism evidence="2 3">
    <name type="scientific">Blomia tropicalis</name>
    <name type="common">Mite</name>
    <dbReference type="NCBI Taxonomy" id="40697"/>
    <lineage>
        <taxon>Eukaryota</taxon>
        <taxon>Metazoa</taxon>
        <taxon>Ecdysozoa</taxon>
        <taxon>Arthropoda</taxon>
        <taxon>Chelicerata</taxon>
        <taxon>Arachnida</taxon>
        <taxon>Acari</taxon>
        <taxon>Acariformes</taxon>
        <taxon>Sarcoptiformes</taxon>
        <taxon>Astigmata</taxon>
        <taxon>Glycyphagoidea</taxon>
        <taxon>Echimyopodidae</taxon>
        <taxon>Blomia</taxon>
    </lineage>
</organism>
<sequence>MGKAGSGKKTNENSGNKKQTKVEEKGVGGIKHSKKSTANDGSQQKKSKPNGGAMSAKTKPNSKEPKCKEPKSKNEKGSKGKKSSKKTKGKSGKSKGHGGTPKSDGIASSKQPKSELVDDEPKTGNKHIKPPKPKSIVEEEKEKQPASTSNKKKNQKGAGIKMKTLVKAKTTKVAKVVHKSKAEDEHQILDNDSDESIEKVVIPIKKEPIIKKKEIIVIRKDIPVGVIPAVKKTKELKTNKEATIKKHQPTKCAVKAKSTPPPPPQRPPPPPSSIQSADDETSETTLTTVPTSLESESSTSTESSEIEVDEPIKSTIDASSDIANITKKNIDNEESKIVDNSITNVNEDNSQTSQTNNETNNENVTDSQAEMDEAIEEWQNQPPKQDENEFTKPTINQQIRAKKETVLNYTTTIATSEFESLYDEIYDLNTASQTLRHSYGSIIKSLVHMHNRRMKKKGDKTNREQQSNKVSSPEKTTKINFMTTLSEIGAQQLKQLKPTESSLKHVDKYDLERFINPVTREETFKMLFDEIDQLNEKTNTFRNKFFDSRGNFMRDAYNCQQPGDKLDRKHFNQLKLWTKKLANIVDEIERAYNDDLLNMFRNND</sequence>
<keyword evidence="3" id="KW-1185">Reference proteome</keyword>
<feature type="compositionally biased region" description="Low complexity" evidence="1">
    <location>
        <begin position="283"/>
        <end position="303"/>
    </location>
</feature>
<feature type="compositionally biased region" description="Low complexity" evidence="1">
    <location>
        <begin position="349"/>
        <end position="363"/>
    </location>
</feature>
<name>A0A9Q0RS84_BLOTA</name>
<evidence type="ECO:0000313" key="3">
    <source>
        <dbReference type="Proteomes" id="UP001142055"/>
    </source>
</evidence>
<dbReference type="AlphaFoldDB" id="A0A9Q0RS84"/>
<evidence type="ECO:0000313" key="2">
    <source>
        <dbReference type="EMBL" id="KAJ6223916.1"/>
    </source>
</evidence>
<feature type="compositionally biased region" description="Polar residues" evidence="1">
    <location>
        <begin position="338"/>
        <end position="348"/>
    </location>
</feature>
<dbReference type="Proteomes" id="UP001142055">
    <property type="component" value="Chromosome 1"/>
</dbReference>
<evidence type="ECO:0000256" key="1">
    <source>
        <dbReference type="SAM" id="MobiDB-lite"/>
    </source>
</evidence>
<dbReference type="SUPFAM" id="SSF101447">
    <property type="entry name" value="Formin homology 2 domain (FH2 domain)"/>
    <property type="match status" value="1"/>
</dbReference>
<feature type="compositionally biased region" description="Polar residues" evidence="1">
    <location>
        <begin position="464"/>
        <end position="475"/>
    </location>
</feature>
<proteinExistence type="predicted"/>
<feature type="compositionally biased region" description="Pro residues" evidence="1">
    <location>
        <begin position="259"/>
        <end position="272"/>
    </location>
</feature>
<protein>
    <submittedName>
        <fullName evidence="2">Uncharacterized protein</fullName>
    </submittedName>
</protein>
<gene>
    <name evidence="2" type="ORF">RDWZM_002461</name>
</gene>
<accession>A0A9Q0RS84</accession>
<feature type="compositionally biased region" description="Basic and acidic residues" evidence="1">
    <location>
        <begin position="135"/>
        <end position="144"/>
    </location>
</feature>
<comment type="caution">
    <text evidence="2">The sequence shown here is derived from an EMBL/GenBank/DDBJ whole genome shotgun (WGS) entry which is preliminary data.</text>
</comment>
<feature type="region of interest" description="Disordered" evidence="1">
    <location>
        <begin position="338"/>
        <end position="363"/>
    </location>
</feature>
<feature type="compositionally biased region" description="Basic and acidic residues" evidence="1">
    <location>
        <begin position="112"/>
        <end position="123"/>
    </location>
</feature>
<feature type="compositionally biased region" description="Basic residues" evidence="1">
    <location>
        <begin position="79"/>
        <end position="96"/>
    </location>
</feature>